<dbReference type="Gene3D" id="3.40.1190.10">
    <property type="entry name" value="Mur-like, catalytic domain"/>
    <property type="match status" value="1"/>
</dbReference>
<gene>
    <name evidence="2" type="primary">murE</name>
    <name evidence="2" type="ORF">BUCILAFE3058_144</name>
</gene>
<feature type="domain" description="Mur ligase central" evidence="1">
    <location>
        <begin position="118"/>
        <end position="322"/>
    </location>
</feature>
<dbReference type="Gene3D" id="3.90.190.20">
    <property type="entry name" value="Mur ligase, C-terminal domain"/>
    <property type="match status" value="1"/>
</dbReference>
<accession>A0A451DB51</accession>
<sequence length="495" mass="58634">MIKKINNIQVLLNPWINNIPQKKICNITQCNQKIKIGDLFISLEKKRNIHKNSIINAIKNKANVILYETKKNKHGLCISIRYNTLIIYFKKLSNYIHIIYERFFNYPQKKIKLIGIIGTYGKTTVTNLIAQWEQLINKKISVIKNLENKKKIFQSTIRHDIRYDNSIQKILYRLVKKKIDITVIEMPYTVLMQKQISYLRFESIICTNLTNSSTDGQKTMFEKEKIKFSFLNINKIKNIILNGNENITNNWIKKIKNKKIISVTVLKKDNIFNIKYWINTIKIIYSTTRTKIFFNSTWGSGCLYSSLIGDFNITNITLAMAAMLLLKYSLNILIPSSKFLRPIHRKMEKIQVNNSPLFIINNKYLPQILYRTLYSLRSYQYNKIWCILGYEKIHNISERKIIGSIIEKFSNFIVFISNNPKNKKDISIINDILIDRYKQNKFFIFYKIKKAIQFILYEANKYDIILVSEQEKKVKKIIKYIKILSKKNIITTYTQ</sequence>
<keyword evidence="2" id="KW-0436">Ligase</keyword>
<dbReference type="GO" id="GO:0005524">
    <property type="term" value="F:ATP binding"/>
    <property type="evidence" value="ECO:0007669"/>
    <property type="project" value="InterPro"/>
</dbReference>
<dbReference type="SUPFAM" id="SSF53623">
    <property type="entry name" value="MurD-like peptide ligases, catalytic domain"/>
    <property type="match status" value="1"/>
</dbReference>
<protein>
    <submittedName>
        <fullName evidence="2">UDP-N-acetylmuramoyl-L-alanyl-D-glutamate--2, 6-diaminopimelate ligase</fullName>
        <ecNumber evidence="2">6.3.2.13</ecNumber>
    </submittedName>
</protein>
<dbReference type="InterPro" id="IPR036565">
    <property type="entry name" value="Mur-like_cat_sf"/>
</dbReference>
<organism evidence="2 3">
    <name type="scientific">Buchnera aphidicola</name>
    <name type="common">Cinara laricifoliae</name>
    <dbReference type="NCBI Taxonomy" id="2518977"/>
    <lineage>
        <taxon>Bacteria</taxon>
        <taxon>Pseudomonadati</taxon>
        <taxon>Pseudomonadota</taxon>
        <taxon>Gammaproteobacteria</taxon>
        <taxon>Enterobacterales</taxon>
        <taxon>Erwiniaceae</taxon>
        <taxon>Buchnera</taxon>
    </lineage>
</organism>
<dbReference type="SUPFAM" id="SSF53244">
    <property type="entry name" value="MurD-like peptide ligases, peptide-binding domain"/>
    <property type="match status" value="1"/>
</dbReference>
<evidence type="ECO:0000313" key="3">
    <source>
        <dbReference type="Proteomes" id="UP000294349"/>
    </source>
</evidence>
<evidence type="ECO:0000313" key="2">
    <source>
        <dbReference type="EMBL" id="VFP83631.1"/>
    </source>
</evidence>
<reference evidence="2 3" key="1">
    <citation type="submission" date="2019-02" db="EMBL/GenBank/DDBJ databases">
        <authorList>
            <person name="Manzano-Marin A."/>
            <person name="Manzano-Marin A."/>
        </authorList>
    </citation>
    <scope>NUCLEOTIDE SEQUENCE [LARGE SCALE GENOMIC DNA]</scope>
    <source>
        <strain evidence="2 3">BuCilaricifoliae</strain>
    </source>
</reference>
<dbReference type="PANTHER" id="PTHR23135">
    <property type="entry name" value="MUR LIGASE FAMILY MEMBER"/>
    <property type="match status" value="1"/>
</dbReference>
<evidence type="ECO:0000259" key="1">
    <source>
        <dbReference type="Pfam" id="PF08245"/>
    </source>
</evidence>
<dbReference type="EC" id="6.3.2.13" evidence="2"/>
<dbReference type="AlphaFoldDB" id="A0A451DB51"/>
<dbReference type="Proteomes" id="UP000294349">
    <property type="component" value="Chromosome"/>
</dbReference>
<dbReference type="GO" id="GO:0008765">
    <property type="term" value="F:UDP-N-acetylmuramoylalanyl-D-glutamate-2,6-diaminopimelate ligase activity"/>
    <property type="evidence" value="ECO:0007669"/>
    <property type="project" value="UniProtKB-EC"/>
</dbReference>
<dbReference type="Gene3D" id="3.40.1390.10">
    <property type="entry name" value="MurE/MurF, N-terminal domain"/>
    <property type="match status" value="1"/>
</dbReference>
<dbReference type="PANTHER" id="PTHR23135:SF4">
    <property type="entry name" value="UDP-N-ACETYLMURAMOYL-L-ALANYL-D-GLUTAMATE--2,6-DIAMINOPIMELATE LIGASE MURE HOMOLOG, CHLOROPLASTIC"/>
    <property type="match status" value="1"/>
</dbReference>
<dbReference type="RefSeq" id="WP_154061488.1">
    <property type="nucleotide sequence ID" value="NZ_LR217717.1"/>
</dbReference>
<proteinExistence type="predicted"/>
<dbReference type="OrthoDB" id="9800958at2"/>
<name>A0A451DB51_9GAMM</name>
<dbReference type="Pfam" id="PF08245">
    <property type="entry name" value="Mur_ligase_M"/>
    <property type="match status" value="1"/>
</dbReference>
<dbReference type="InterPro" id="IPR036615">
    <property type="entry name" value="Mur_ligase_C_dom_sf"/>
</dbReference>
<dbReference type="EMBL" id="LR217717">
    <property type="protein sequence ID" value="VFP83631.1"/>
    <property type="molecule type" value="Genomic_DNA"/>
</dbReference>
<dbReference type="InterPro" id="IPR013221">
    <property type="entry name" value="Mur_ligase_cen"/>
</dbReference>